<dbReference type="Proteomes" id="UP000053268">
    <property type="component" value="Unassembled WGS sequence"/>
</dbReference>
<protein>
    <submittedName>
        <fullName evidence="2">Uncharacterized protein</fullName>
    </submittedName>
</protein>
<organism evidence="2 3">
    <name type="scientific">Papilio xuthus</name>
    <name type="common">Asian swallowtail butterfly</name>
    <dbReference type="NCBI Taxonomy" id="66420"/>
    <lineage>
        <taxon>Eukaryota</taxon>
        <taxon>Metazoa</taxon>
        <taxon>Ecdysozoa</taxon>
        <taxon>Arthropoda</taxon>
        <taxon>Hexapoda</taxon>
        <taxon>Insecta</taxon>
        <taxon>Pterygota</taxon>
        <taxon>Neoptera</taxon>
        <taxon>Endopterygota</taxon>
        <taxon>Lepidoptera</taxon>
        <taxon>Glossata</taxon>
        <taxon>Ditrysia</taxon>
        <taxon>Papilionoidea</taxon>
        <taxon>Papilionidae</taxon>
        <taxon>Papilioninae</taxon>
        <taxon>Papilio</taxon>
    </lineage>
</organism>
<evidence type="ECO:0000313" key="3">
    <source>
        <dbReference type="Proteomes" id="UP000053268"/>
    </source>
</evidence>
<dbReference type="EMBL" id="KQ459593">
    <property type="protein sequence ID" value="KPI96302.1"/>
    <property type="molecule type" value="Genomic_DNA"/>
</dbReference>
<gene>
    <name evidence="2" type="ORF">RR46_12332</name>
</gene>
<evidence type="ECO:0000256" key="1">
    <source>
        <dbReference type="SAM" id="MobiDB-lite"/>
    </source>
</evidence>
<evidence type="ECO:0000313" key="2">
    <source>
        <dbReference type="EMBL" id="KPI96302.1"/>
    </source>
</evidence>
<keyword evidence="3" id="KW-1185">Reference proteome</keyword>
<proteinExistence type="predicted"/>
<sequence>MNFYPVKLKMFCLVLLNRRRGSSAGDTITDPTRRPAHPTLCIY</sequence>
<accession>A0A194PSL5</accession>
<feature type="region of interest" description="Disordered" evidence="1">
    <location>
        <begin position="23"/>
        <end position="43"/>
    </location>
</feature>
<name>A0A194PSL5_PAPXU</name>
<dbReference type="AlphaFoldDB" id="A0A194PSL5"/>
<reference evidence="2 3" key="1">
    <citation type="journal article" date="2015" name="Nat. Commun.">
        <title>Outbred genome sequencing and CRISPR/Cas9 gene editing in butterflies.</title>
        <authorList>
            <person name="Li X."/>
            <person name="Fan D."/>
            <person name="Zhang W."/>
            <person name="Liu G."/>
            <person name="Zhang L."/>
            <person name="Zhao L."/>
            <person name="Fang X."/>
            <person name="Chen L."/>
            <person name="Dong Y."/>
            <person name="Chen Y."/>
            <person name="Ding Y."/>
            <person name="Zhao R."/>
            <person name="Feng M."/>
            <person name="Zhu Y."/>
            <person name="Feng Y."/>
            <person name="Jiang X."/>
            <person name="Zhu D."/>
            <person name="Xiang H."/>
            <person name="Feng X."/>
            <person name="Li S."/>
            <person name="Wang J."/>
            <person name="Zhang G."/>
            <person name="Kronforst M.R."/>
            <person name="Wang W."/>
        </authorList>
    </citation>
    <scope>NUCLEOTIDE SEQUENCE [LARGE SCALE GENOMIC DNA]</scope>
    <source>
        <strain evidence="2">Ya'a_city_454_Px</strain>
        <tissue evidence="2">Whole body</tissue>
    </source>
</reference>